<dbReference type="EMBL" id="CAJMWZ010004992">
    <property type="protein sequence ID" value="CAE6498657.1"/>
    <property type="molecule type" value="Genomic_DNA"/>
</dbReference>
<name>A0A8H3CTQ2_9AGAM</name>
<dbReference type="Proteomes" id="UP000663850">
    <property type="component" value="Unassembled WGS sequence"/>
</dbReference>
<comment type="caution">
    <text evidence="1">The sequence shown here is derived from an EMBL/GenBank/DDBJ whole genome shotgun (WGS) entry which is preliminary data.</text>
</comment>
<proteinExistence type="predicted"/>
<accession>A0A8H3CTQ2</accession>
<organism evidence="1 2">
    <name type="scientific">Rhizoctonia solani</name>
    <dbReference type="NCBI Taxonomy" id="456999"/>
    <lineage>
        <taxon>Eukaryota</taxon>
        <taxon>Fungi</taxon>
        <taxon>Dikarya</taxon>
        <taxon>Basidiomycota</taxon>
        <taxon>Agaricomycotina</taxon>
        <taxon>Agaricomycetes</taxon>
        <taxon>Cantharellales</taxon>
        <taxon>Ceratobasidiaceae</taxon>
        <taxon>Rhizoctonia</taxon>
    </lineage>
</organism>
<evidence type="ECO:0000313" key="2">
    <source>
        <dbReference type="Proteomes" id="UP000663850"/>
    </source>
</evidence>
<sequence length="231" mass="25476">MRRVFIKREPSPPLRVFSKGDTHNVDNGDVPSRTLYDIAPPEGNQFASPGVGAIDSSLVVGHESALDASPSEMPALKSFYGISQLIGAAEEDESLTEVPVKEEIEQLETVDHNSECDLADSMDDTRNHQRNFASPAINVSKDFRKIQQPHVHMGFRLLVYITQLACIKRIHIRALLSVLGGRRDMIATTCTLSSVLAPSTWPLPLITADLKQYRSLIPTMPPTNPLPQLVL</sequence>
<protein>
    <submittedName>
        <fullName evidence="1">Uncharacterized protein</fullName>
    </submittedName>
</protein>
<evidence type="ECO:0000313" key="1">
    <source>
        <dbReference type="EMBL" id="CAE6498657.1"/>
    </source>
</evidence>
<reference evidence="1" key="1">
    <citation type="submission" date="2021-01" db="EMBL/GenBank/DDBJ databases">
        <authorList>
            <person name="Kaushik A."/>
        </authorList>
    </citation>
    <scope>NUCLEOTIDE SEQUENCE</scope>
    <source>
        <strain evidence="1">Type strain: AG8-Rh-89/</strain>
    </source>
</reference>
<gene>
    <name evidence="1" type="ORF">RDB_LOCUS92589</name>
</gene>
<dbReference type="AlphaFoldDB" id="A0A8H3CTQ2"/>